<dbReference type="AlphaFoldDB" id="A0A7S4P6L9"/>
<proteinExistence type="predicted"/>
<dbReference type="EMBL" id="HBKN01038147">
    <property type="protein sequence ID" value="CAE2325418.1"/>
    <property type="molecule type" value="Transcribed_RNA"/>
</dbReference>
<organism evidence="1">
    <name type="scientific">Guillardia theta</name>
    <name type="common">Cryptophyte</name>
    <name type="synonym">Cryptomonas phi</name>
    <dbReference type="NCBI Taxonomy" id="55529"/>
    <lineage>
        <taxon>Eukaryota</taxon>
        <taxon>Cryptophyceae</taxon>
        <taxon>Pyrenomonadales</taxon>
        <taxon>Geminigeraceae</taxon>
        <taxon>Guillardia</taxon>
    </lineage>
</organism>
<gene>
    <name evidence="1" type="ORF">GTHE00462_LOCUS29906</name>
</gene>
<sequence>MLKEEQKNAKSSFASDAQAKRCFEQIFPPSSLPPQHFESVVHSGACKWGVIAGVEFCLVPFGVVDQRRIIKISICHIKSLTINRNDKFHFADEETTRRTAKVTIKYIEDMNAEAQQKSRISPVRSITRFLGRNRKSITEDQSSVIQPIEKQEFFYIYEKDTKLFENLHQWWIGSLSCELYGWKSGKDTHLSNEKVRALYLELQNEIHAAKGLQEKVDLLDELAHAVRFNFTLKRLVLFNKSSLLDWMVNELQRLTTTKWQLHPEIKNAGRTGCLQYLMVLLEAIHKTLFSCWPLFSSKELKRDAETFCASKSSPLSQLIQTLWMSFVTIEEMNERRDDTLLLEVVHTIVAIMFEVCNILIELKTESIVQGQPFDKKMELTSQICTMCSDKSIMRRFQVIFYAMRQMLSNDPDNDLRKVRAHNYSFVLYYLTRNENPSTIRDILAAHHQEDLVFVLPRFIASPEDNSHPFDRRSSLCFNEIVGIFSPDQYDNSHSIDLRTMLEFL</sequence>
<accession>A0A7S4P6L9</accession>
<protein>
    <submittedName>
        <fullName evidence="1">Uncharacterized protein</fullName>
    </submittedName>
</protein>
<evidence type="ECO:0000313" key="1">
    <source>
        <dbReference type="EMBL" id="CAE2325418.1"/>
    </source>
</evidence>
<reference evidence="1" key="1">
    <citation type="submission" date="2021-01" db="EMBL/GenBank/DDBJ databases">
        <authorList>
            <person name="Corre E."/>
            <person name="Pelletier E."/>
            <person name="Niang G."/>
            <person name="Scheremetjew M."/>
            <person name="Finn R."/>
            <person name="Kale V."/>
            <person name="Holt S."/>
            <person name="Cochrane G."/>
            <person name="Meng A."/>
            <person name="Brown T."/>
            <person name="Cohen L."/>
        </authorList>
    </citation>
    <scope>NUCLEOTIDE SEQUENCE</scope>
    <source>
        <strain evidence="1">CCMP 2712</strain>
    </source>
</reference>
<name>A0A7S4P6L9_GUITH</name>